<evidence type="ECO:0000313" key="3">
    <source>
        <dbReference type="Proteomes" id="UP001199424"/>
    </source>
</evidence>
<dbReference type="Pfam" id="PF12836">
    <property type="entry name" value="HHH_3"/>
    <property type="match status" value="1"/>
</dbReference>
<dbReference type="GO" id="GO:0015627">
    <property type="term" value="C:type II protein secretion system complex"/>
    <property type="evidence" value="ECO:0007669"/>
    <property type="project" value="TreeGrafter"/>
</dbReference>
<dbReference type="RefSeq" id="WP_308448214.1">
    <property type="nucleotide sequence ID" value="NZ_JAJEQC010000001.1"/>
</dbReference>
<proteinExistence type="predicted"/>
<dbReference type="AlphaFoldDB" id="A0AAE3DFW0"/>
<name>A0AAE3DFW0_9FIRM</name>
<dbReference type="GO" id="GO:0006281">
    <property type="term" value="P:DNA repair"/>
    <property type="evidence" value="ECO:0007669"/>
    <property type="project" value="InterPro"/>
</dbReference>
<organism evidence="2 3">
    <name type="scientific">Hominenteromicrobium mulieris</name>
    <dbReference type="NCBI Taxonomy" id="2885357"/>
    <lineage>
        <taxon>Bacteria</taxon>
        <taxon>Bacillati</taxon>
        <taxon>Bacillota</taxon>
        <taxon>Clostridia</taxon>
        <taxon>Eubacteriales</taxon>
        <taxon>Oscillospiraceae</taxon>
        <taxon>Hominenteromicrobium</taxon>
    </lineage>
</organism>
<dbReference type="SUPFAM" id="SSF47781">
    <property type="entry name" value="RuvA domain 2-like"/>
    <property type="match status" value="1"/>
</dbReference>
<feature type="domain" description="Helix-hairpin-helix DNA-binding motif class 1" evidence="1">
    <location>
        <begin position="69"/>
        <end position="88"/>
    </location>
</feature>
<evidence type="ECO:0000313" key="2">
    <source>
        <dbReference type="EMBL" id="MCC2135575.1"/>
    </source>
</evidence>
<dbReference type="InterPro" id="IPR010994">
    <property type="entry name" value="RuvA_2-like"/>
</dbReference>
<dbReference type="GO" id="GO:0003677">
    <property type="term" value="F:DNA binding"/>
    <property type="evidence" value="ECO:0007669"/>
    <property type="project" value="InterPro"/>
</dbReference>
<comment type="caution">
    <text evidence="2">The sequence shown here is derived from an EMBL/GenBank/DDBJ whole genome shotgun (WGS) entry which is preliminary data.</text>
</comment>
<dbReference type="PROSITE" id="PS51257">
    <property type="entry name" value="PROKAR_LIPOPROTEIN"/>
    <property type="match status" value="1"/>
</dbReference>
<feature type="domain" description="Helix-hairpin-helix DNA-binding motif class 1" evidence="1">
    <location>
        <begin position="99"/>
        <end position="118"/>
    </location>
</feature>
<dbReference type="Proteomes" id="UP001199424">
    <property type="component" value="Unassembled WGS sequence"/>
</dbReference>
<protein>
    <submittedName>
        <fullName evidence="2">Helix-hairpin-helix domain-containing protein</fullName>
    </submittedName>
</protein>
<dbReference type="InterPro" id="IPR004509">
    <property type="entry name" value="Competence_ComEA_HhH"/>
</dbReference>
<evidence type="ECO:0000259" key="1">
    <source>
        <dbReference type="SMART" id="SM00278"/>
    </source>
</evidence>
<gene>
    <name evidence="2" type="ORF">LKD31_00885</name>
</gene>
<dbReference type="InterPro" id="IPR003583">
    <property type="entry name" value="Hlx-hairpin-Hlx_DNA-bd_motif"/>
</dbReference>
<dbReference type="PANTHER" id="PTHR21180">
    <property type="entry name" value="ENDONUCLEASE/EXONUCLEASE/PHOSPHATASE FAMILY DOMAIN-CONTAINING PROTEIN 1"/>
    <property type="match status" value="1"/>
</dbReference>
<accession>A0AAE3DFW0</accession>
<dbReference type="GO" id="GO:0015628">
    <property type="term" value="P:protein secretion by the type II secretion system"/>
    <property type="evidence" value="ECO:0007669"/>
    <property type="project" value="TreeGrafter"/>
</dbReference>
<dbReference type="EMBL" id="JAJEQC010000001">
    <property type="protein sequence ID" value="MCC2135575.1"/>
    <property type="molecule type" value="Genomic_DNA"/>
</dbReference>
<keyword evidence="3" id="KW-1185">Reference proteome</keyword>
<dbReference type="NCBIfam" id="TIGR00426">
    <property type="entry name" value="competence protein ComEA helix-hairpin-helix repeat region"/>
    <property type="match status" value="1"/>
</dbReference>
<reference evidence="2" key="1">
    <citation type="submission" date="2021-10" db="EMBL/GenBank/DDBJ databases">
        <title>Anaerobic single-cell dispensing facilitates the cultivation of human gut bacteria.</title>
        <authorList>
            <person name="Afrizal A."/>
        </authorList>
    </citation>
    <scope>NUCLEOTIDE SEQUENCE</scope>
    <source>
        <strain evidence="2">CLA-AA-H250</strain>
    </source>
</reference>
<dbReference type="Gene3D" id="1.10.150.320">
    <property type="entry name" value="Photosystem II 12 kDa extrinsic protein"/>
    <property type="match status" value="1"/>
</dbReference>
<dbReference type="InterPro" id="IPR051675">
    <property type="entry name" value="Endo/Exo/Phosphatase_dom_1"/>
</dbReference>
<dbReference type="SMART" id="SM00278">
    <property type="entry name" value="HhH1"/>
    <property type="match status" value="2"/>
</dbReference>
<sequence>MRAGSQRTILLFALFLMACAAVLFCVSFENTPLEPYRVTSTGQSEAASSAPAASALSEEKVNINTASKEELIGLNGIGEVLADRIIEYREANGGYKDVRELTNVKGIGEKLLEKLLPYVTV</sequence>
<dbReference type="PANTHER" id="PTHR21180:SF32">
    <property type="entry name" value="ENDONUCLEASE_EXONUCLEASE_PHOSPHATASE FAMILY DOMAIN-CONTAINING PROTEIN 1"/>
    <property type="match status" value="1"/>
</dbReference>